<evidence type="ECO:0000256" key="2">
    <source>
        <dbReference type="ARBA" id="ARBA00023015"/>
    </source>
</evidence>
<accession>A0ABV5KIG8</accession>
<evidence type="ECO:0000259" key="5">
    <source>
        <dbReference type="PROSITE" id="PS50937"/>
    </source>
</evidence>
<evidence type="ECO:0000313" key="7">
    <source>
        <dbReference type="Proteomes" id="UP001589750"/>
    </source>
</evidence>
<evidence type="ECO:0000313" key="6">
    <source>
        <dbReference type="EMBL" id="MFB9315690.1"/>
    </source>
</evidence>
<dbReference type="PROSITE" id="PS50937">
    <property type="entry name" value="HTH_MERR_2"/>
    <property type="match status" value="1"/>
</dbReference>
<reference evidence="6 7" key="1">
    <citation type="submission" date="2024-09" db="EMBL/GenBank/DDBJ databases">
        <authorList>
            <person name="Sun Q."/>
            <person name="Mori K."/>
        </authorList>
    </citation>
    <scope>NUCLEOTIDE SEQUENCE [LARGE SCALE GENOMIC DNA]</scope>
    <source>
        <strain evidence="6 7">JCM 9626</strain>
    </source>
</reference>
<dbReference type="InterPro" id="IPR000551">
    <property type="entry name" value="MerR-type_HTH_dom"/>
</dbReference>
<dbReference type="RefSeq" id="WP_140009411.1">
    <property type="nucleotide sequence ID" value="NZ_JBHMDG010000037.1"/>
</dbReference>
<keyword evidence="1" id="KW-0678">Repressor</keyword>
<keyword evidence="4" id="KW-0804">Transcription</keyword>
<dbReference type="EMBL" id="JBHMDG010000037">
    <property type="protein sequence ID" value="MFB9315690.1"/>
    <property type="molecule type" value="Genomic_DNA"/>
</dbReference>
<comment type="caution">
    <text evidence="6">The sequence shown here is derived from an EMBL/GenBank/DDBJ whole genome shotgun (WGS) entry which is preliminary data.</text>
</comment>
<evidence type="ECO:0000256" key="1">
    <source>
        <dbReference type="ARBA" id="ARBA00022491"/>
    </source>
</evidence>
<sequence length="150" mass="16408">MKSSPRSIGAIASQFGLATHVLRHWEDVGLLAPERDAAGRRRYGRDELVRVAVILRSQAAGMSLEQIGILLDAEAPERHLVLEAHVADLDRRMAEMQRSREMTVHALACRAHDVANCPGFRKGVQDLIDGDPSSIVQGLPSTGGRRRLLG</sequence>
<keyword evidence="3" id="KW-0238">DNA-binding</keyword>
<dbReference type="CDD" id="cd00592">
    <property type="entry name" value="HTH_MerR-like"/>
    <property type="match status" value="1"/>
</dbReference>
<dbReference type="Proteomes" id="UP001589750">
    <property type="component" value="Unassembled WGS sequence"/>
</dbReference>
<evidence type="ECO:0000256" key="4">
    <source>
        <dbReference type="ARBA" id="ARBA00023163"/>
    </source>
</evidence>
<proteinExistence type="predicted"/>
<dbReference type="InterPro" id="IPR009061">
    <property type="entry name" value="DNA-bd_dom_put_sf"/>
</dbReference>
<dbReference type="PANTHER" id="PTHR30204:SF69">
    <property type="entry name" value="MERR-FAMILY TRANSCRIPTIONAL REGULATOR"/>
    <property type="match status" value="1"/>
</dbReference>
<protein>
    <submittedName>
        <fullName evidence="6">MerR family transcriptional regulator</fullName>
    </submittedName>
</protein>
<keyword evidence="7" id="KW-1185">Reference proteome</keyword>
<name>A0ABV5KIG8_9ACTN</name>
<evidence type="ECO:0000256" key="3">
    <source>
        <dbReference type="ARBA" id="ARBA00023125"/>
    </source>
</evidence>
<dbReference type="PRINTS" id="PR00040">
    <property type="entry name" value="HTHMERR"/>
</dbReference>
<feature type="domain" description="HTH merR-type" evidence="5">
    <location>
        <begin position="7"/>
        <end position="73"/>
    </location>
</feature>
<dbReference type="SUPFAM" id="SSF46955">
    <property type="entry name" value="Putative DNA-binding domain"/>
    <property type="match status" value="1"/>
</dbReference>
<dbReference type="Gene3D" id="1.10.1660.10">
    <property type="match status" value="1"/>
</dbReference>
<gene>
    <name evidence="6" type="ORF">ACFFRI_21780</name>
</gene>
<keyword evidence="2" id="KW-0805">Transcription regulation</keyword>
<dbReference type="PANTHER" id="PTHR30204">
    <property type="entry name" value="REDOX-CYCLING DRUG-SENSING TRANSCRIPTIONAL ACTIVATOR SOXR"/>
    <property type="match status" value="1"/>
</dbReference>
<dbReference type="Pfam" id="PF13411">
    <property type="entry name" value="MerR_1"/>
    <property type="match status" value="1"/>
</dbReference>
<dbReference type="InterPro" id="IPR047057">
    <property type="entry name" value="MerR_fam"/>
</dbReference>
<dbReference type="SMART" id="SM00422">
    <property type="entry name" value="HTH_MERR"/>
    <property type="match status" value="1"/>
</dbReference>
<organism evidence="6 7">
    <name type="scientific">Nocardioides plantarum</name>
    <dbReference type="NCBI Taxonomy" id="29299"/>
    <lineage>
        <taxon>Bacteria</taxon>
        <taxon>Bacillati</taxon>
        <taxon>Actinomycetota</taxon>
        <taxon>Actinomycetes</taxon>
        <taxon>Propionibacteriales</taxon>
        <taxon>Nocardioidaceae</taxon>
        <taxon>Nocardioides</taxon>
    </lineage>
</organism>